<keyword evidence="9 13" id="KW-0830">Ubiquinone</keyword>
<evidence type="ECO:0000256" key="6">
    <source>
        <dbReference type="ARBA" id="ARBA00022692"/>
    </source>
</evidence>
<feature type="transmembrane region" description="Helical" evidence="14">
    <location>
        <begin position="224"/>
        <end position="249"/>
    </location>
</feature>
<evidence type="ECO:0000256" key="11">
    <source>
        <dbReference type="ARBA" id="ARBA00023136"/>
    </source>
</evidence>
<comment type="similarity">
    <text evidence="3 12">Belongs to the complex I subunit 1 family.</text>
</comment>
<evidence type="ECO:0000256" key="9">
    <source>
        <dbReference type="ARBA" id="ARBA00023075"/>
    </source>
</evidence>
<keyword evidence="12" id="KW-0520">NAD</keyword>
<evidence type="ECO:0000256" key="7">
    <source>
        <dbReference type="ARBA" id="ARBA00022792"/>
    </source>
</evidence>
<protein>
    <recommendedName>
        <fullName evidence="4 13">NADH-ubiquinone oxidoreductase chain 1</fullName>
        <ecNumber evidence="13">7.1.1.2</ecNumber>
    </recommendedName>
</protein>
<name>A0A346KN62_ANOGC</name>
<dbReference type="PANTHER" id="PTHR11432:SF3">
    <property type="entry name" value="NADH-UBIQUINONE OXIDOREDUCTASE CHAIN 1"/>
    <property type="match status" value="1"/>
</dbReference>
<feature type="transmembrane region" description="Helical" evidence="14">
    <location>
        <begin position="180"/>
        <end position="203"/>
    </location>
</feature>
<gene>
    <name evidence="15" type="primary">NAD1</name>
    <name evidence="15" type="synonym">ND1</name>
</gene>
<dbReference type="GO" id="GO:0008137">
    <property type="term" value="F:NADH dehydrogenase (ubiquinone) activity"/>
    <property type="evidence" value="ECO:0007669"/>
    <property type="project" value="UniProtKB-EC"/>
</dbReference>
<dbReference type="AlphaFoldDB" id="A0A346KN62"/>
<feature type="transmembrane region" description="Helical" evidence="14">
    <location>
        <begin position="104"/>
        <end position="127"/>
    </location>
</feature>
<comment type="catalytic activity">
    <reaction evidence="13">
        <text>a ubiquinone + NADH + 5 H(+)(in) = a ubiquinol + NAD(+) + 4 H(+)(out)</text>
        <dbReference type="Rhea" id="RHEA:29091"/>
        <dbReference type="Rhea" id="RHEA-COMP:9565"/>
        <dbReference type="Rhea" id="RHEA-COMP:9566"/>
        <dbReference type="ChEBI" id="CHEBI:15378"/>
        <dbReference type="ChEBI" id="CHEBI:16389"/>
        <dbReference type="ChEBI" id="CHEBI:17976"/>
        <dbReference type="ChEBI" id="CHEBI:57540"/>
        <dbReference type="ChEBI" id="CHEBI:57945"/>
        <dbReference type="EC" id="7.1.1.2"/>
    </reaction>
</comment>
<dbReference type="GO" id="GO:0009060">
    <property type="term" value="P:aerobic respiration"/>
    <property type="evidence" value="ECO:0007669"/>
    <property type="project" value="TreeGrafter"/>
</dbReference>
<sequence length="317" mass="37653">MKNIYYYLVLNLLNLLILLLILLLSIAFLTLLERKFLGYIQMRKGPNKVGLIGVLQPFSDAIKLLNKELFYVYKSNYRLFYLTPLMSFVTMLSMWLLYPYITNFYYLNYSILLMIIFMSIGGYFVIFMGWSANSIYSMMGSMRSVAQMLSYEVSFILIILILMIMSESYSFLDFYKYQIYIWYLINLYPLFLLYFISVLAELNRSPMDFIEGESELVSGFNIEYFSGGFTLIFLSEYGMIIFFSFISIILFTNLILYPMLMFIMINLMSSLIIFMRGLLPRMRYDELMYLCWKIILPIILMYLVLILSMKFMMVIVL</sequence>
<dbReference type="InterPro" id="IPR018086">
    <property type="entry name" value="NADH_UbQ_OxRdtase_su1_CS"/>
</dbReference>
<keyword evidence="11 14" id="KW-0472">Membrane</keyword>
<evidence type="ECO:0000256" key="1">
    <source>
        <dbReference type="ARBA" id="ARBA00003257"/>
    </source>
</evidence>
<evidence type="ECO:0000256" key="5">
    <source>
        <dbReference type="ARBA" id="ARBA00022448"/>
    </source>
</evidence>
<dbReference type="EMBL" id="MH122734">
    <property type="protein sequence ID" value="AXP85353.1"/>
    <property type="molecule type" value="Genomic_DNA"/>
</dbReference>
<dbReference type="PANTHER" id="PTHR11432">
    <property type="entry name" value="NADH DEHYDROGENASE SUBUNIT 1"/>
    <property type="match status" value="1"/>
</dbReference>
<keyword evidence="6 12" id="KW-0812">Transmembrane</keyword>
<dbReference type="Pfam" id="PF00146">
    <property type="entry name" value="NADHdh"/>
    <property type="match status" value="1"/>
</dbReference>
<evidence type="ECO:0000256" key="10">
    <source>
        <dbReference type="ARBA" id="ARBA00023128"/>
    </source>
</evidence>
<dbReference type="GO" id="GO:0003954">
    <property type="term" value="F:NADH dehydrogenase activity"/>
    <property type="evidence" value="ECO:0007669"/>
    <property type="project" value="TreeGrafter"/>
</dbReference>
<feature type="transmembrane region" description="Helical" evidence="14">
    <location>
        <begin position="79"/>
        <end position="98"/>
    </location>
</feature>
<keyword evidence="7" id="KW-0999">Mitochondrion inner membrane</keyword>
<dbReference type="InterPro" id="IPR001694">
    <property type="entry name" value="NADH_UbQ_OxRdtase_su1/FPO"/>
</dbReference>
<evidence type="ECO:0000256" key="3">
    <source>
        <dbReference type="ARBA" id="ARBA00010535"/>
    </source>
</evidence>
<feature type="transmembrane region" description="Helical" evidence="14">
    <location>
        <begin position="6"/>
        <end position="32"/>
    </location>
</feature>
<evidence type="ECO:0000256" key="4">
    <source>
        <dbReference type="ARBA" id="ARBA00021009"/>
    </source>
</evidence>
<keyword evidence="10 13" id="KW-0496">Mitochondrion</keyword>
<dbReference type="PROSITE" id="PS00667">
    <property type="entry name" value="COMPLEX1_ND1_1"/>
    <property type="match status" value="1"/>
</dbReference>
<feature type="transmembrane region" description="Helical" evidence="14">
    <location>
        <begin position="287"/>
        <end position="309"/>
    </location>
</feature>
<geneLocation type="mitochondrion" evidence="15"/>
<keyword evidence="5" id="KW-0813">Transport</keyword>
<comment type="function">
    <text evidence="1">Core subunit of the mitochondrial membrane respiratory chain NADH dehydrogenase (Complex I) that is believed to belong to the minimal assembly required for catalysis. Complex I functions in the transfer of electrons from NADH to the respiratory chain. The immediate electron acceptor for the enzyme is believed to be ubiquinone.</text>
</comment>
<evidence type="ECO:0000256" key="14">
    <source>
        <dbReference type="SAM" id="Phobius"/>
    </source>
</evidence>
<reference evidence="15" key="1">
    <citation type="journal article" date="2018" name="Mitochondrial DNA Part B Resour">
        <title>The complete mitochondrial genome of yellow crazy ant, Anoplolepis gracilipes (Hymenoptera: Formicidae).</title>
        <authorList>
            <person name="Lee C.-C."/>
            <person name="Wang J."/>
            <person name="Matsuura K."/>
            <person name="Yang C.-C.S."/>
        </authorList>
    </citation>
    <scope>NUCLEOTIDE SEQUENCE</scope>
</reference>
<dbReference type="GO" id="GO:0005743">
    <property type="term" value="C:mitochondrial inner membrane"/>
    <property type="evidence" value="ECO:0007669"/>
    <property type="project" value="UniProtKB-SubCell"/>
</dbReference>
<keyword evidence="8 14" id="KW-1133">Transmembrane helix</keyword>
<evidence type="ECO:0000313" key="15">
    <source>
        <dbReference type="EMBL" id="AXP85353.1"/>
    </source>
</evidence>
<proteinExistence type="inferred from homology"/>
<dbReference type="EC" id="7.1.1.2" evidence="13"/>
<accession>A0A346KN62</accession>
<comment type="subcellular location">
    <subcellularLocation>
        <location evidence="2 12">Mitochondrion inner membrane</location>
        <topology evidence="2 12">Multi-pass membrane protein</topology>
    </subcellularLocation>
</comment>
<evidence type="ECO:0000256" key="8">
    <source>
        <dbReference type="ARBA" id="ARBA00022989"/>
    </source>
</evidence>
<evidence type="ECO:0000256" key="13">
    <source>
        <dbReference type="RuleBase" id="RU000473"/>
    </source>
</evidence>
<organism evidence="15">
    <name type="scientific">Anoplolepis gracilipes</name>
    <name type="common">Yellow crazy ant</name>
    <dbReference type="NCBI Taxonomy" id="354296"/>
    <lineage>
        <taxon>Eukaryota</taxon>
        <taxon>Metazoa</taxon>
        <taxon>Ecdysozoa</taxon>
        <taxon>Arthropoda</taxon>
        <taxon>Hexapoda</taxon>
        <taxon>Insecta</taxon>
        <taxon>Pterygota</taxon>
        <taxon>Neoptera</taxon>
        <taxon>Endopterygota</taxon>
        <taxon>Hymenoptera</taxon>
        <taxon>Apocrita</taxon>
        <taxon>Aculeata</taxon>
        <taxon>Formicoidea</taxon>
        <taxon>Formicidae</taxon>
        <taxon>Formicinae</taxon>
        <taxon>Anoplolepis</taxon>
    </lineage>
</organism>
<evidence type="ECO:0000256" key="12">
    <source>
        <dbReference type="RuleBase" id="RU000471"/>
    </source>
</evidence>
<feature type="transmembrane region" description="Helical" evidence="14">
    <location>
        <begin position="148"/>
        <end position="165"/>
    </location>
</feature>
<evidence type="ECO:0000256" key="2">
    <source>
        <dbReference type="ARBA" id="ARBA00004448"/>
    </source>
</evidence>
<feature type="transmembrane region" description="Helical" evidence="14">
    <location>
        <begin position="255"/>
        <end position="275"/>
    </location>
</feature>
<dbReference type="HAMAP" id="MF_01350">
    <property type="entry name" value="NDH1_NuoH"/>
    <property type="match status" value="1"/>
</dbReference>